<reference evidence="2 3" key="1">
    <citation type="journal article" date="2023" name="Proc. Natl. Acad. Sci. U.S.A.">
        <title>A global phylogenomic analysis of the shiitake genus Lentinula.</title>
        <authorList>
            <person name="Sierra-Patev S."/>
            <person name="Min B."/>
            <person name="Naranjo-Ortiz M."/>
            <person name="Looney B."/>
            <person name="Konkel Z."/>
            <person name="Slot J.C."/>
            <person name="Sakamoto Y."/>
            <person name="Steenwyk J.L."/>
            <person name="Rokas A."/>
            <person name="Carro J."/>
            <person name="Camarero S."/>
            <person name="Ferreira P."/>
            <person name="Molpeceres G."/>
            <person name="Ruiz-Duenas F.J."/>
            <person name="Serrano A."/>
            <person name="Henrissat B."/>
            <person name="Drula E."/>
            <person name="Hughes K.W."/>
            <person name="Mata J.L."/>
            <person name="Ishikawa N.K."/>
            <person name="Vargas-Isla R."/>
            <person name="Ushijima S."/>
            <person name="Smith C.A."/>
            <person name="Donoghue J."/>
            <person name="Ahrendt S."/>
            <person name="Andreopoulos W."/>
            <person name="He G."/>
            <person name="LaButti K."/>
            <person name="Lipzen A."/>
            <person name="Ng V."/>
            <person name="Riley R."/>
            <person name="Sandor L."/>
            <person name="Barry K."/>
            <person name="Martinez A.T."/>
            <person name="Xiao Y."/>
            <person name="Gibbons J.G."/>
            <person name="Terashima K."/>
            <person name="Grigoriev I.V."/>
            <person name="Hibbett D."/>
        </authorList>
    </citation>
    <scope>NUCLEOTIDE SEQUENCE [LARGE SCALE GENOMIC DNA]</scope>
    <source>
        <strain evidence="2 3">TFB7810</strain>
    </source>
</reference>
<organism evidence="2 3">
    <name type="scientific">Lentinula detonsa</name>
    <dbReference type="NCBI Taxonomy" id="2804962"/>
    <lineage>
        <taxon>Eukaryota</taxon>
        <taxon>Fungi</taxon>
        <taxon>Dikarya</taxon>
        <taxon>Basidiomycota</taxon>
        <taxon>Agaricomycotina</taxon>
        <taxon>Agaricomycetes</taxon>
        <taxon>Agaricomycetidae</taxon>
        <taxon>Agaricales</taxon>
        <taxon>Marasmiineae</taxon>
        <taxon>Omphalotaceae</taxon>
        <taxon>Lentinula</taxon>
    </lineage>
</organism>
<protein>
    <recommendedName>
        <fullName evidence="4">Secreted protein</fullName>
    </recommendedName>
</protein>
<gene>
    <name evidence="2" type="ORF">DFH05DRAFT_1478188</name>
</gene>
<evidence type="ECO:0000313" key="3">
    <source>
        <dbReference type="Proteomes" id="UP001142393"/>
    </source>
</evidence>
<accession>A0A9W8U042</accession>
<keyword evidence="1" id="KW-0732">Signal</keyword>
<evidence type="ECO:0000313" key="2">
    <source>
        <dbReference type="EMBL" id="KAJ3747042.1"/>
    </source>
</evidence>
<dbReference type="EMBL" id="JANVFU010000003">
    <property type="protein sequence ID" value="KAJ3747042.1"/>
    <property type="molecule type" value="Genomic_DNA"/>
</dbReference>
<evidence type="ECO:0008006" key="4">
    <source>
        <dbReference type="Google" id="ProtNLM"/>
    </source>
</evidence>
<name>A0A9W8U042_9AGAR</name>
<feature type="chain" id="PRO_5040902296" description="Secreted protein" evidence="1">
    <location>
        <begin position="22"/>
        <end position="70"/>
    </location>
</feature>
<sequence>MNLPVHLSFSNFLLGVTIAFASCSYSGSLDLVANFCNFSTTKKHSDLHSIFYLRSFSAFVGHSRRIVTLI</sequence>
<keyword evidence="3" id="KW-1185">Reference proteome</keyword>
<proteinExistence type="predicted"/>
<comment type="caution">
    <text evidence="2">The sequence shown here is derived from an EMBL/GenBank/DDBJ whole genome shotgun (WGS) entry which is preliminary data.</text>
</comment>
<dbReference type="Proteomes" id="UP001142393">
    <property type="component" value="Unassembled WGS sequence"/>
</dbReference>
<evidence type="ECO:0000256" key="1">
    <source>
        <dbReference type="SAM" id="SignalP"/>
    </source>
</evidence>
<dbReference type="AlphaFoldDB" id="A0A9W8U042"/>
<feature type="signal peptide" evidence="1">
    <location>
        <begin position="1"/>
        <end position="21"/>
    </location>
</feature>